<reference evidence="2 3" key="1">
    <citation type="journal article" date="2023" name="Nucleic Acids Res.">
        <title>The hologenome of Daphnia magna reveals possible DNA methylation and microbiome-mediated evolution of the host genome.</title>
        <authorList>
            <person name="Chaturvedi A."/>
            <person name="Li X."/>
            <person name="Dhandapani V."/>
            <person name="Marshall H."/>
            <person name="Kissane S."/>
            <person name="Cuenca-Cambronero M."/>
            <person name="Asole G."/>
            <person name="Calvet F."/>
            <person name="Ruiz-Romero M."/>
            <person name="Marangio P."/>
            <person name="Guigo R."/>
            <person name="Rago D."/>
            <person name="Mirbahai L."/>
            <person name="Eastwood N."/>
            <person name="Colbourne J.K."/>
            <person name="Zhou J."/>
            <person name="Mallon E."/>
            <person name="Orsini L."/>
        </authorList>
    </citation>
    <scope>NUCLEOTIDE SEQUENCE [LARGE SCALE GENOMIC DNA]</scope>
    <source>
        <strain evidence="2">LRV0_1</strain>
    </source>
</reference>
<comment type="caution">
    <text evidence="2">The sequence shown here is derived from an EMBL/GenBank/DDBJ whole genome shotgun (WGS) entry which is preliminary data.</text>
</comment>
<accession>A0ABQ9ZDM6</accession>
<name>A0ABQ9ZDM6_9CRUS</name>
<evidence type="ECO:0000313" key="3">
    <source>
        <dbReference type="Proteomes" id="UP001234178"/>
    </source>
</evidence>
<gene>
    <name evidence="2" type="ORF">OUZ56_019881</name>
</gene>
<dbReference type="EMBL" id="JAOYFB010000003">
    <property type="protein sequence ID" value="KAK4010748.1"/>
    <property type="molecule type" value="Genomic_DNA"/>
</dbReference>
<proteinExistence type="predicted"/>
<keyword evidence="1" id="KW-1133">Transmembrane helix</keyword>
<keyword evidence="3" id="KW-1185">Reference proteome</keyword>
<feature type="transmembrane region" description="Helical" evidence="1">
    <location>
        <begin position="26"/>
        <end position="51"/>
    </location>
</feature>
<keyword evidence="1" id="KW-0472">Membrane</keyword>
<protein>
    <submittedName>
        <fullName evidence="2">Uncharacterized protein</fullName>
    </submittedName>
</protein>
<keyword evidence="1" id="KW-0812">Transmembrane</keyword>
<organism evidence="2 3">
    <name type="scientific">Daphnia magna</name>
    <dbReference type="NCBI Taxonomy" id="35525"/>
    <lineage>
        <taxon>Eukaryota</taxon>
        <taxon>Metazoa</taxon>
        <taxon>Ecdysozoa</taxon>
        <taxon>Arthropoda</taxon>
        <taxon>Crustacea</taxon>
        <taxon>Branchiopoda</taxon>
        <taxon>Diplostraca</taxon>
        <taxon>Cladocera</taxon>
        <taxon>Anomopoda</taxon>
        <taxon>Daphniidae</taxon>
        <taxon>Daphnia</taxon>
    </lineage>
</organism>
<evidence type="ECO:0000313" key="2">
    <source>
        <dbReference type="EMBL" id="KAK4010748.1"/>
    </source>
</evidence>
<dbReference type="Proteomes" id="UP001234178">
    <property type="component" value="Unassembled WGS sequence"/>
</dbReference>
<sequence length="79" mass="8535">MNASDDVYNTAEDDSRQESFIASARVPLLLCSLGFCATVLQITPPFCWLLLSVSLGKDEKTNVDGLAGPPSVFPCIQRT</sequence>
<evidence type="ECO:0000256" key="1">
    <source>
        <dbReference type="SAM" id="Phobius"/>
    </source>
</evidence>